<proteinExistence type="predicted"/>
<dbReference type="SUPFAM" id="SSF55729">
    <property type="entry name" value="Acyl-CoA N-acyltransferases (Nat)"/>
    <property type="match status" value="1"/>
</dbReference>
<dbReference type="AlphaFoldDB" id="A0A0G1M3Z6"/>
<protein>
    <recommendedName>
        <fullName evidence="3">N-acetyltransferase domain-containing protein</fullName>
    </recommendedName>
</protein>
<reference evidence="1 2" key="1">
    <citation type="journal article" date="2015" name="Nature">
        <title>rRNA introns, odd ribosomes, and small enigmatic genomes across a large radiation of phyla.</title>
        <authorList>
            <person name="Brown C.T."/>
            <person name="Hug L.A."/>
            <person name="Thomas B.C."/>
            <person name="Sharon I."/>
            <person name="Castelle C.J."/>
            <person name="Singh A."/>
            <person name="Wilkins M.J."/>
            <person name="Williams K.H."/>
            <person name="Banfield J.F."/>
        </authorList>
    </citation>
    <scope>NUCLEOTIDE SEQUENCE [LARGE SCALE GENOMIC DNA]</scope>
</reference>
<dbReference type="InterPro" id="IPR016181">
    <property type="entry name" value="Acyl_CoA_acyltransferase"/>
</dbReference>
<gene>
    <name evidence="1" type="ORF">UX05_C0005G0026</name>
</gene>
<dbReference type="Gene3D" id="3.40.630.30">
    <property type="match status" value="1"/>
</dbReference>
<evidence type="ECO:0008006" key="3">
    <source>
        <dbReference type="Google" id="ProtNLM"/>
    </source>
</evidence>
<dbReference type="Proteomes" id="UP000034264">
    <property type="component" value="Unassembled WGS sequence"/>
</dbReference>
<evidence type="ECO:0000313" key="1">
    <source>
        <dbReference type="EMBL" id="KKU02949.1"/>
    </source>
</evidence>
<comment type="caution">
    <text evidence="1">The sequence shown here is derived from an EMBL/GenBank/DDBJ whole genome shotgun (WGS) entry which is preliminary data.</text>
</comment>
<evidence type="ECO:0000313" key="2">
    <source>
        <dbReference type="Proteomes" id="UP000034264"/>
    </source>
</evidence>
<sequence length="312" mass="35405">MSEKFVSLPLLPGGVPERLKPINYQVRILDIDTHLEELTKIRTGILKTYYLCSIPHDLNPRTGKMIDPLSPTSATEYPWAVSKGWLFGTDDPKKINSYIDQSLSPDTDQDCYYKMVVVQDDKGEVVGWSRLKIVRRNSDFKSGKVWQTPPGQASRSVETPKGRKKLFLLRHKNNEAFITIYGPHGEKIVRDIRITDGPKTHKPSGYLWFSKQDQDSYKGSFIEVDEIAVDPAFRSIKNQSGQTPAELLLANTEAIAKEENLKNIFAWVCTGPYFPNFASWSFFQKRNFSEVALVESLSEKDVTVAVALRKSL</sequence>
<accession>A0A0G1M3Z6</accession>
<dbReference type="EMBL" id="LCKS01000005">
    <property type="protein sequence ID" value="KKU02949.1"/>
    <property type="molecule type" value="Genomic_DNA"/>
</dbReference>
<name>A0A0G1M3Z6_9BACT</name>
<organism evidence="1 2">
    <name type="scientific">Candidatus Amesbacteria bacterium GW2011_GWC2_45_19</name>
    <dbReference type="NCBI Taxonomy" id="1618366"/>
    <lineage>
        <taxon>Bacteria</taxon>
        <taxon>Candidatus Amesiibacteriota</taxon>
    </lineage>
</organism>